<dbReference type="PROSITE" id="PS51034">
    <property type="entry name" value="ZP_2"/>
    <property type="match status" value="1"/>
</dbReference>
<reference evidence="3" key="1">
    <citation type="submission" date="2022-11" db="UniProtKB">
        <authorList>
            <consortium name="WormBaseParasite"/>
        </authorList>
    </citation>
    <scope>IDENTIFICATION</scope>
</reference>
<dbReference type="Proteomes" id="UP000887563">
    <property type="component" value="Unplaced"/>
</dbReference>
<dbReference type="Pfam" id="PF25301">
    <property type="entry name" value="CUT_C"/>
    <property type="match status" value="1"/>
</dbReference>
<proteinExistence type="predicted"/>
<keyword evidence="2" id="KW-1185">Reference proteome</keyword>
<dbReference type="InterPro" id="IPR057475">
    <property type="entry name" value="CUT_C"/>
</dbReference>
<evidence type="ECO:0000313" key="3">
    <source>
        <dbReference type="WBParaSite" id="Minc3s00619g15183"/>
    </source>
</evidence>
<protein>
    <submittedName>
        <fullName evidence="3">ZP domain-containing protein</fullName>
    </submittedName>
</protein>
<dbReference type="WBParaSite" id="Minc3s00619g15183">
    <property type="protein sequence ID" value="Minc3s00619g15183"/>
    <property type="gene ID" value="Minc3s00619g15183"/>
</dbReference>
<evidence type="ECO:0000313" key="2">
    <source>
        <dbReference type="Proteomes" id="UP000887563"/>
    </source>
</evidence>
<sequence>MNEALFGLIEYKTDLEAIQRGNAFKFADRNTIYFNCQLRLELKNGWKECQVCVGVKSFLRGLLLRNCVRLLAYRPYLNCLNCYPASRFTFPTLFYF</sequence>
<evidence type="ECO:0000259" key="1">
    <source>
        <dbReference type="PROSITE" id="PS51034"/>
    </source>
</evidence>
<dbReference type="InterPro" id="IPR001507">
    <property type="entry name" value="ZP_dom"/>
</dbReference>
<accession>A0A914LM90</accession>
<organism evidence="2 3">
    <name type="scientific">Meloidogyne incognita</name>
    <name type="common">Southern root-knot nematode worm</name>
    <name type="synonym">Oxyuris incognita</name>
    <dbReference type="NCBI Taxonomy" id="6306"/>
    <lineage>
        <taxon>Eukaryota</taxon>
        <taxon>Metazoa</taxon>
        <taxon>Ecdysozoa</taxon>
        <taxon>Nematoda</taxon>
        <taxon>Chromadorea</taxon>
        <taxon>Rhabditida</taxon>
        <taxon>Tylenchina</taxon>
        <taxon>Tylenchomorpha</taxon>
        <taxon>Tylenchoidea</taxon>
        <taxon>Meloidogynidae</taxon>
        <taxon>Meloidogyninae</taxon>
        <taxon>Meloidogyne</taxon>
        <taxon>Meloidogyne incognita group</taxon>
    </lineage>
</organism>
<feature type="domain" description="ZP" evidence="1">
    <location>
        <begin position="1"/>
        <end position="59"/>
    </location>
</feature>
<name>A0A914LM90_MELIC</name>
<dbReference type="AlphaFoldDB" id="A0A914LM90"/>